<dbReference type="Gene3D" id="1.10.10.10">
    <property type="entry name" value="Winged helix-like DNA-binding domain superfamily/Winged helix DNA-binding domain"/>
    <property type="match status" value="1"/>
</dbReference>
<dbReference type="EMBL" id="QSBM01000028">
    <property type="protein sequence ID" value="RGX22123.1"/>
    <property type="molecule type" value="Genomic_DNA"/>
</dbReference>
<dbReference type="SUPFAM" id="SSF48008">
    <property type="entry name" value="GntR ligand-binding domain-like"/>
    <property type="match status" value="1"/>
</dbReference>
<dbReference type="InterPro" id="IPR036390">
    <property type="entry name" value="WH_DNA-bd_sf"/>
</dbReference>
<evidence type="ECO:0000313" key="5">
    <source>
        <dbReference type="EMBL" id="RGX22123.1"/>
    </source>
</evidence>
<gene>
    <name evidence="5" type="ORF">DWV29_25785</name>
</gene>
<keyword evidence="3" id="KW-0804">Transcription</keyword>
<sequence>MSAPTTAHAEKSKKQIAYEMLKEKIITNQLAPGTMLVERQLCEMLNSSRTPIREAIQQLSADGLVTSIPTVGSYVSEIRYEYVIQLYDVREYLEGLAAKLCAINITDSQIQALNRCWLNMNDDIRTKEYDKLFQEDSNFHQNIVNYSRNEILQTLYAPLSSQIFRITFLTEDRADGIVRSHDSHLKILQAITHHQAEEAENQMREHLRTSKMHHLKKMAPHLFGTTQNGAGQ</sequence>
<dbReference type="PROSITE" id="PS50949">
    <property type="entry name" value="HTH_GNTR"/>
    <property type="match status" value="1"/>
</dbReference>
<organism evidence="5 6">
    <name type="scientific">Enterocloster asparagiformis</name>
    <dbReference type="NCBI Taxonomy" id="333367"/>
    <lineage>
        <taxon>Bacteria</taxon>
        <taxon>Bacillati</taxon>
        <taxon>Bacillota</taxon>
        <taxon>Clostridia</taxon>
        <taxon>Lachnospirales</taxon>
        <taxon>Lachnospiraceae</taxon>
        <taxon>Enterocloster</taxon>
    </lineage>
</organism>
<dbReference type="SUPFAM" id="SSF46785">
    <property type="entry name" value="Winged helix' DNA-binding domain"/>
    <property type="match status" value="1"/>
</dbReference>
<name>A0A413F7R3_9FIRM</name>
<dbReference type="PANTHER" id="PTHR43537">
    <property type="entry name" value="TRANSCRIPTIONAL REGULATOR, GNTR FAMILY"/>
    <property type="match status" value="1"/>
</dbReference>
<evidence type="ECO:0000256" key="2">
    <source>
        <dbReference type="ARBA" id="ARBA00023125"/>
    </source>
</evidence>
<protein>
    <submittedName>
        <fullName evidence="5">GntR family transcriptional regulator</fullName>
    </submittedName>
</protein>
<dbReference type="Pfam" id="PF07729">
    <property type="entry name" value="FCD"/>
    <property type="match status" value="1"/>
</dbReference>
<dbReference type="Proteomes" id="UP000283880">
    <property type="component" value="Unassembled WGS sequence"/>
</dbReference>
<dbReference type="OrthoDB" id="389878at2"/>
<dbReference type="CDD" id="cd07377">
    <property type="entry name" value="WHTH_GntR"/>
    <property type="match status" value="1"/>
</dbReference>
<dbReference type="InterPro" id="IPR008920">
    <property type="entry name" value="TF_FadR/GntR_C"/>
</dbReference>
<dbReference type="SMART" id="SM00345">
    <property type="entry name" value="HTH_GNTR"/>
    <property type="match status" value="1"/>
</dbReference>
<dbReference type="Pfam" id="PF00392">
    <property type="entry name" value="GntR"/>
    <property type="match status" value="1"/>
</dbReference>
<accession>A0A413F7R3</accession>
<comment type="caution">
    <text evidence="5">The sequence shown here is derived from an EMBL/GenBank/DDBJ whole genome shotgun (WGS) entry which is preliminary data.</text>
</comment>
<dbReference type="InterPro" id="IPR011711">
    <property type="entry name" value="GntR_C"/>
</dbReference>
<dbReference type="RefSeq" id="WP_007709183.1">
    <property type="nucleotide sequence ID" value="NZ_BAABXR010000001.1"/>
</dbReference>
<dbReference type="Gene3D" id="1.20.120.530">
    <property type="entry name" value="GntR ligand-binding domain-like"/>
    <property type="match status" value="1"/>
</dbReference>
<dbReference type="PANTHER" id="PTHR43537:SF24">
    <property type="entry name" value="GLUCONATE OPERON TRANSCRIPTIONAL REPRESSOR"/>
    <property type="match status" value="1"/>
</dbReference>
<dbReference type="InterPro" id="IPR036388">
    <property type="entry name" value="WH-like_DNA-bd_sf"/>
</dbReference>
<dbReference type="PRINTS" id="PR00035">
    <property type="entry name" value="HTHGNTR"/>
</dbReference>
<reference evidence="5 6" key="1">
    <citation type="submission" date="2018-08" db="EMBL/GenBank/DDBJ databases">
        <title>A genome reference for cultivated species of the human gut microbiota.</title>
        <authorList>
            <person name="Zou Y."/>
            <person name="Xue W."/>
            <person name="Luo G."/>
        </authorList>
    </citation>
    <scope>NUCLEOTIDE SEQUENCE [LARGE SCALE GENOMIC DNA]</scope>
    <source>
        <strain evidence="5 6">AF04-15</strain>
    </source>
</reference>
<keyword evidence="1" id="KW-0805">Transcription regulation</keyword>
<dbReference type="InterPro" id="IPR000524">
    <property type="entry name" value="Tscrpt_reg_HTH_GntR"/>
</dbReference>
<evidence type="ECO:0000259" key="4">
    <source>
        <dbReference type="PROSITE" id="PS50949"/>
    </source>
</evidence>
<dbReference type="SMART" id="SM00895">
    <property type="entry name" value="FCD"/>
    <property type="match status" value="1"/>
</dbReference>
<keyword evidence="2" id="KW-0238">DNA-binding</keyword>
<evidence type="ECO:0000313" key="6">
    <source>
        <dbReference type="Proteomes" id="UP000283880"/>
    </source>
</evidence>
<dbReference type="AlphaFoldDB" id="A0A413F7R3"/>
<dbReference type="GO" id="GO:0003677">
    <property type="term" value="F:DNA binding"/>
    <property type="evidence" value="ECO:0007669"/>
    <property type="project" value="UniProtKB-KW"/>
</dbReference>
<dbReference type="GO" id="GO:0003700">
    <property type="term" value="F:DNA-binding transcription factor activity"/>
    <property type="evidence" value="ECO:0007669"/>
    <property type="project" value="InterPro"/>
</dbReference>
<evidence type="ECO:0000256" key="3">
    <source>
        <dbReference type="ARBA" id="ARBA00023163"/>
    </source>
</evidence>
<proteinExistence type="predicted"/>
<evidence type="ECO:0000256" key="1">
    <source>
        <dbReference type="ARBA" id="ARBA00023015"/>
    </source>
</evidence>
<feature type="domain" description="HTH gntR-type" evidence="4">
    <location>
        <begin position="11"/>
        <end position="78"/>
    </location>
</feature>